<dbReference type="OrthoDB" id="9779263at2"/>
<sequence length="198" mass="22434">MEKSKNLAVIILAAGKSSRLEGKTKQLLKYQDESLIKIAVKKALKISSDVFVVLGHEKEQCMKELKDFNINIVINENYHQGMGTSISKAIKYTQDFENSMIMLCDQPFIPTSHYEELKSSLISEVIIASKYNNNSLVPAIFPKKYYEELLKLNEDKGAKSLLNKHSHITLELSSEMAIDIDTSEDVDLYLRKDSNSVI</sequence>
<dbReference type="Proteomes" id="UP000251135">
    <property type="component" value="Unassembled WGS sequence"/>
</dbReference>
<reference evidence="2 3" key="1">
    <citation type="submission" date="2017-02" db="EMBL/GenBank/DDBJ databases">
        <title>Arcobacter caeni sp. nov, a new Arcobacter species isolated from reclaimed water.</title>
        <authorList>
            <person name="Figueras M.J."/>
            <person name="Perez-Cataluna A."/>
            <person name="Salas-Masso N."/>
        </authorList>
    </citation>
    <scope>NUCLEOTIDE SEQUENCE [LARGE SCALE GENOMIC DNA]</scope>
    <source>
        <strain evidence="2 3">RW17-10</strain>
    </source>
</reference>
<protein>
    <recommendedName>
        <fullName evidence="1">MobA-like NTP transferase domain-containing protein</fullName>
    </recommendedName>
</protein>
<dbReference type="InterPro" id="IPR025877">
    <property type="entry name" value="MobA-like_NTP_Trfase"/>
</dbReference>
<dbReference type="Pfam" id="PF12804">
    <property type="entry name" value="NTP_transf_3"/>
    <property type="match status" value="1"/>
</dbReference>
<dbReference type="PANTHER" id="PTHR43777">
    <property type="entry name" value="MOLYBDENUM COFACTOR CYTIDYLYLTRANSFERASE"/>
    <property type="match status" value="1"/>
</dbReference>
<keyword evidence="3" id="KW-1185">Reference proteome</keyword>
<name>A0A363D1X8_9BACT</name>
<feature type="domain" description="MobA-like NTP transferase" evidence="1">
    <location>
        <begin position="9"/>
        <end position="167"/>
    </location>
</feature>
<evidence type="ECO:0000313" key="3">
    <source>
        <dbReference type="Proteomes" id="UP000251135"/>
    </source>
</evidence>
<dbReference type="EMBL" id="MUXE01000005">
    <property type="protein sequence ID" value="PUE65097.1"/>
    <property type="molecule type" value="Genomic_DNA"/>
</dbReference>
<dbReference type="InterPro" id="IPR029044">
    <property type="entry name" value="Nucleotide-diphossugar_trans"/>
</dbReference>
<organism evidence="2 3">
    <name type="scientific">Arcobacter caeni</name>
    <dbReference type="NCBI Taxonomy" id="1912877"/>
    <lineage>
        <taxon>Bacteria</taxon>
        <taxon>Pseudomonadati</taxon>
        <taxon>Campylobacterota</taxon>
        <taxon>Epsilonproteobacteria</taxon>
        <taxon>Campylobacterales</taxon>
        <taxon>Arcobacteraceae</taxon>
        <taxon>Arcobacter</taxon>
    </lineage>
</organism>
<evidence type="ECO:0000259" key="1">
    <source>
        <dbReference type="Pfam" id="PF12804"/>
    </source>
</evidence>
<dbReference type="AlphaFoldDB" id="A0A363D1X8"/>
<dbReference type="Gene3D" id="3.90.550.10">
    <property type="entry name" value="Spore Coat Polysaccharide Biosynthesis Protein SpsA, Chain A"/>
    <property type="match status" value="1"/>
</dbReference>
<dbReference type="GO" id="GO:0016779">
    <property type="term" value="F:nucleotidyltransferase activity"/>
    <property type="evidence" value="ECO:0007669"/>
    <property type="project" value="UniProtKB-ARBA"/>
</dbReference>
<gene>
    <name evidence="2" type="ORF">B0174_04675</name>
</gene>
<accession>A0A363D1X8</accession>
<dbReference type="SUPFAM" id="SSF53448">
    <property type="entry name" value="Nucleotide-diphospho-sugar transferases"/>
    <property type="match status" value="1"/>
</dbReference>
<dbReference type="CDD" id="cd04182">
    <property type="entry name" value="GT_2_like_f"/>
    <property type="match status" value="1"/>
</dbReference>
<evidence type="ECO:0000313" key="2">
    <source>
        <dbReference type="EMBL" id="PUE65097.1"/>
    </source>
</evidence>
<comment type="caution">
    <text evidence="2">The sequence shown here is derived from an EMBL/GenBank/DDBJ whole genome shotgun (WGS) entry which is preliminary data.</text>
</comment>
<proteinExistence type="predicted"/>
<dbReference type="PANTHER" id="PTHR43777:SF1">
    <property type="entry name" value="MOLYBDENUM COFACTOR CYTIDYLYLTRANSFERASE"/>
    <property type="match status" value="1"/>
</dbReference>
<dbReference type="RefSeq" id="WP_108558501.1">
    <property type="nucleotide sequence ID" value="NZ_MUXE01000005.1"/>
</dbReference>